<evidence type="ECO:0000313" key="5">
    <source>
        <dbReference type="Proteomes" id="UP000431269"/>
    </source>
</evidence>
<dbReference type="Proteomes" id="UP000431269">
    <property type="component" value="Chromosome"/>
</dbReference>
<dbReference type="GO" id="GO:0016747">
    <property type="term" value="F:acyltransferase activity, transferring groups other than amino-acyl groups"/>
    <property type="evidence" value="ECO:0007669"/>
    <property type="project" value="InterPro"/>
</dbReference>
<dbReference type="InterPro" id="IPR016181">
    <property type="entry name" value="Acyl_CoA_acyltransferase"/>
</dbReference>
<evidence type="ECO:0000259" key="3">
    <source>
        <dbReference type="PROSITE" id="PS51186"/>
    </source>
</evidence>
<organism evidence="4 5">
    <name type="scientific">Terricaulis silvestris</name>
    <dbReference type="NCBI Taxonomy" id="2686094"/>
    <lineage>
        <taxon>Bacteria</taxon>
        <taxon>Pseudomonadati</taxon>
        <taxon>Pseudomonadota</taxon>
        <taxon>Alphaproteobacteria</taxon>
        <taxon>Caulobacterales</taxon>
        <taxon>Caulobacteraceae</taxon>
        <taxon>Terricaulis</taxon>
    </lineage>
</organism>
<accession>A0A6I6MGV3</accession>
<dbReference type="KEGG" id="tsv:DSM104635_00801"/>
<dbReference type="PANTHER" id="PTHR43877:SF1">
    <property type="entry name" value="ACETYLTRANSFERASE"/>
    <property type="match status" value="1"/>
</dbReference>
<dbReference type="RefSeq" id="WP_158764959.1">
    <property type="nucleotide sequence ID" value="NZ_CP047045.1"/>
</dbReference>
<dbReference type="InterPro" id="IPR000182">
    <property type="entry name" value="GNAT_dom"/>
</dbReference>
<keyword evidence="1 4" id="KW-0808">Transferase</keyword>
<dbReference type="SUPFAM" id="SSF55729">
    <property type="entry name" value="Acyl-CoA N-acyltransferases (Nat)"/>
    <property type="match status" value="1"/>
</dbReference>
<proteinExistence type="predicted"/>
<evidence type="ECO:0000313" key="4">
    <source>
        <dbReference type="EMBL" id="QGZ93985.1"/>
    </source>
</evidence>
<dbReference type="PROSITE" id="PS51186">
    <property type="entry name" value="GNAT"/>
    <property type="match status" value="1"/>
</dbReference>
<dbReference type="EMBL" id="CP047045">
    <property type="protein sequence ID" value="QGZ93985.1"/>
    <property type="molecule type" value="Genomic_DNA"/>
</dbReference>
<sequence>MLHTRIAKVEDLPALKVLMDAAIGELQKDFLAPEEVVASRGVMGIDTQLVRDGTYFLVEIDGALAGCGGWSRRSTLYGGDHSTELRNDNLLDPKVDAARVRAMYTHPDFTRRGVGRAVLAASEAAAKAEGFSRVELMATLSGEPLYRACGYVEIERVFSPPVDGVPVPLVRMGKPL</sequence>
<dbReference type="Pfam" id="PF00583">
    <property type="entry name" value="Acetyltransf_1"/>
    <property type="match status" value="1"/>
</dbReference>
<dbReference type="Gene3D" id="3.40.630.30">
    <property type="match status" value="1"/>
</dbReference>
<reference evidence="5" key="1">
    <citation type="submission" date="2019-12" db="EMBL/GenBank/DDBJ databases">
        <title>Complete genome of Terracaulis silvestris 0127_4.</title>
        <authorList>
            <person name="Vieira S."/>
            <person name="Riedel T."/>
            <person name="Sproer C."/>
            <person name="Pascual J."/>
            <person name="Boedeker C."/>
            <person name="Overmann J."/>
        </authorList>
    </citation>
    <scope>NUCLEOTIDE SEQUENCE [LARGE SCALE GENOMIC DNA]</scope>
    <source>
        <strain evidence="5">0127_4</strain>
    </source>
</reference>
<protein>
    <submittedName>
        <fullName evidence="4">Acetyltransferase (GNAT) family protein</fullName>
    </submittedName>
</protein>
<dbReference type="CDD" id="cd04301">
    <property type="entry name" value="NAT_SF"/>
    <property type="match status" value="1"/>
</dbReference>
<dbReference type="PANTHER" id="PTHR43877">
    <property type="entry name" value="AMINOALKYLPHOSPHONATE N-ACETYLTRANSFERASE-RELATED-RELATED"/>
    <property type="match status" value="1"/>
</dbReference>
<keyword evidence="5" id="KW-1185">Reference proteome</keyword>
<evidence type="ECO:0000256" key="1">
    <source>
        <dbReference type="ARBA" id="ARBA00022679"/>
    </source>
</evidence>
<dbReference type="AlphaFoldDB" id="A0A6I6MGV3"/>
<evidence type="ECO:0000256" key="2">
    <source>
        <dbReference type="ARBA" id="ARBA00023315"/>
    </source>
</evidence>
<feature type="domain" description="N-acetyltransferase" evidence="3">
    <location>
        <begin position="2"/>
        <end position="176"/>
    </location>
</feature>
<dbReference type="InterPro" id="IPR050832">
    <property type="entry name" value="Bact_Acetyltransf"/>
</dbReference>
<keyword evidence="2" id="KW-0012">Acyltransferase</keyword>
<gene>
    <name evidence="4" type="ORF">DSM104635_00801</name>
</gene>
<name>A0A6I6MGV3_9CAUL</name>